<gene>
    <name evidence="1" type="ORF">H0H81_002378</name>
</gene>
<dbReference type="GO" id="GO:0005506">
    <property type="term" value="F:iron ion binding"/>
    <property type="evidence" value="ECO:0007669"/>
    <property type="project" value="InterPro"/>
</dbReference>
<dbReference type="SUPFAM" id="SSF48264">
    <property type="entry name" value="Cytochrome P450"/>
    <property type="match status" value="1"/>
</dbReference>
<evidence type="ECO:0000313" key="2">
    <source>
        <dbReference type="Proteomes" id="UP000717328"/>
    </source>
</evidence>
<protein>
    <submittedName>
        <fullName evidence="1">Uncharacterized protein</fullName>
    </submittedName>
</protein>
<dbReference type="GO" id="GO:0020037">
    <property type="term" value="F:heme binding"/>
    <property type="evidence" value="ECO:0007669"/>
    <property type="project" value="InterPro"/>
</dbReference>
<organism evidence="1 2">
    <name type="scientific">Sphagnurus paluster</name>
    <dbReference type="NCBI Taxonomy" id="117069"/>
    <lineage>
        <taxon>Eukaryota</taxon>
        <taxon>Fungi</taxon>
        <taxon>Dikarya</taxon>
        <taxon>Basidiomycota</taxon>
        <taxon>Agaricomycotina</taxon>
        <taxon>Agaricomycetes</taxon>
        <taxon>Agaricomycetidae</taxon>
        <taxon>Agaricales</taxon>
        <taxon>Tricholomatineae</taxon>
        <taxon>Lyophyllaceae</taxon>
        <taxon>Sphagnurus</taxon>
    </lineage>
</organism>
<proteinExistence type="predicted"/>
<dbReference type="GO" id="GO:0004497">
    <property type="term" value="F:monooxygenase activity"/>
    <property type="evidence" value="ECO:0007669"/>
    <property type="project" value="InterPro"/>
</dbReference>
<comment type="caution">
    <text evidence="1">The sequence shown here is derived from an EMBL/GenBank/DDBJ whole genome shotgun (WGS) entry which is preliminary data.</text>
</comment>
<dbReference type="Proteomes" id="UP000717328">
    <property type="component" value="Unassembled WGS sequence"/>
</dbReference>
<evidence type="ECO:0000313" key="1">
    <source>
        <dbReference type="EMBL" id="KAG5634330.1"/>
    </source>
</evidence>
<name>A0A9P7FS28_9AGAR</name>
<dbReference type="Gene3D" id="1.10.630.10">
    <property type="entry name" value="Cytochrome P450"/>
    <property type="match status" value="1"/>
</dbReference>
<reference evidence="1" key="1">
    <citation type="submission" date="2021-02" db="EMBL/GenBank/DDBJ databases">
        <authorList>
            <person name="Nieuwenhuis M."/>
            <person name="Van De Peppel L.J.J."/>
        </authorList>
    </citation>
    <scope>NUCLEOTIDE SEQUENCE</scope>
    <source>
        <strain evidence="1">D49</strain>
    </source>
</reference>
<dbReference type="EMBL" id="JABCKI010006473">
    <property type="protein sequence ID" value="KAG5634330.1"/>
    <property type="molecule type" value="Genomic_DNA"/>
</dbReference>
<reference evidence="1" key="2">
    <citation type="submission" date="2021-10" db="EMBL/GenBank/DDBJ databases">
        <title>Phylogenomics reveals ancestral predisposition of the termite-cultivated fungus Termitomyces towards a domesticated lifestyle.</title>
        <authorList>
            <person name="Auxier B."/>
            <person name="Grum-Grzhimaylo A."/>
            <person name="Cardenas M.E."/>
            <person name="Lodge J.D."/>
            <person name="Laessoe T."/>
            <person name="Pedersen O."/>
            <person name="Smith M.E."/>
            <person name="Kuyper T.W."/>
            <person name="Franco-Molano E.A."/>
            <person name="Baroni T.J."/>
            <person name="Aanen D.K."/>
        </authorList>
    </citation>
    <scope>NUCLEOTIDE SEQUENCE</scope>
    <source>
        <strain evidence="1">D49</strain>
    </source>
</reference>
<dbReference type="AlphaFoldDB" id="A0A9P7FS28"/>
<dbReference type="GO" id="GO:0016705">
    <property type="term" value="F:oxidoreductase activity, acting on paired donors, with incorporation or reduction of molecular oxygen"/>
    <property type="evidence" value="ECO:0007669"/>
    <property type="project" value="InterPro"/>
</dbReference>
<accession>A0A9P7FS28</accession>
<keyword evidence="2" id="KW-1185">Reference proteome</keyword>
<dbReference type="InterPro" id="IPR036396">
    <property type="entry name" value="Cyt_P450_sf"/>
</dbReference>
<dbReference type="OrthoDB" id="1470350at2759"/>
<sequence length="162" mass="18063">MVNVQLHTAIEKHVVDGPKEVDMLQWMGRAALEMIGQSGLGYSFDTLVEGEAEHPYNTSVKQLTSSLLDVQLFREFLLPTLGKIGTSKFRRACLELIPYKDAHKLKDIIDIMDKTSHEIYEGKKEAFKKGDEAIQAQVAHGNDIISILSQSPCQKSSIKGAY</sequence>